<dbReference type="Pfam" id="PF01395">
    <property type="entry name" value="PBP_GOBP"/>
    <property type="match status" value="1"/>
</dbReference>
<evidence type="ECO:0000313" key="7">
    <source>
        <dbReference type="Proteomes" id="UP000494165"/>
    </source>
</evidence>
<name>A0A8S1CPW3_9INSE</name>
<dbReference type="AlphaFoldDB" id="A0A8S1CPW3"/>
<sequence length="256" mass="28036">MACKITFLALLTIFTVVFVASDDKFAKNTEPCSSDVYNGLELCCGMPKLFSNDVFKTCLTSQVSKMQQQAARSAKRTKTRRRTRSSGNKRKTGKNGAIIMRRAAGPLGGPMCILQCVFEKEGLLNKDKSLNLEAMVKLFSAASDDNWVDLVKNVTGNCYNELQSSNYSALPNVTGGAPSCKANSAMVLSCIRRQLTLRCPENMLNKNDKSCPAKIEGLKKCDPFAIPTPAELIDGKVVASINEAVEKKKRQKGNKY</sequence>
<dbReference type="PANTHER" id="PTHR21066:SF9">
    <property type="entry name" value="ODORANT-BINDING PROTEIN 59A"/>
    <property type="match status" value="1"/>
</dbReference>
<dbReference type="GO" id="GO:0005576">
    <property type="term" value="C:extracellular region"/>
    <property type="evidence" value="ECO:0007669"/>
    <property type="project" value="UniProtKB-SubCell"/>
</dbReference>
<feature type="compositionally biased region" description="Basic residues" evidence="4">
    <location>
        <begin position="73"/>
        <end position="93"/>
    </location>
</feature>
<comment type="similarity">
    <text evidence="2">Belongs to the PBP/GOBP family.</text>
</comment>
<dbReference type="GO" id="GO:0005549">
    <property type="term" value="F:odorant binding"/>
    <property type="evidence" value="ECO:0007669"/>
    <property type="project" value="InterPro"/>
</dbReference>
<evidence type="ECO:0000256" key="3">
    <source>
        <dbReference type="ARBA" id="ARBA00022525"/>
    </source>
</evidence>
<dbReference type="InterPro" id="IPR006170">
    <property type="entry name" value="PBP/GOBP"/>
</dbReference>
<gene>
    <name evidence="6" type="ORF">CLODIP_2_CD07709</name>
</gene>
<keyword evidence="5" id="KW-0732">Signal</keyword>
<accession>A0A8S1CPW3</accession>
<evidence type="ECO:0000313" key="6">
    <source>
        <dbReference type="EMBL" id="CAB3371969.1"/>
    </source>
</evidence>
<evidence type="ECO:0000256" key="1">
    <source>
        <dbReference type="ARBA" id="ARBA00004613"/>
    </source>
</evidence>
<proteinExistence type="inferred from homology"/>
<comment type="caution">
    <text evidence="6">The sequence shown here is derived from an EMBL/GenBank/DDBJ whole genome shotgun (WGS) entry which is preliminary data.</text>
</comment>
<feature type="signal peptide" evidence="5">
    <location>
        <begin position="1"/>
        <end position="21"/>
    </location>
</feature>
<organism evidence="6 7">
    <name type="scientific">Cloeon dipterum</name>
    <dbReference type="NCBI Taxonomy" id="197152"/>
    <lineage>
        <taxon>Eukaryota</taxon>
        <taxon>Metazoa</taxon>
        <taxon>Ecdysozoa</taxon>
        <taxon>Arthropoda</taxon>
        <taxon>Hexapoda</taxon>
        <taxon>Insecta</taxon>
        <taxon>Pterygota</taxon>
        <taxon>Palaeoptera</taxon>
        <taxon>Ephemeroptera</taxon>
        <taxon>Pisciforma</taxon>
        <taxon>Baetidae</taxon>
        <taxon>Cloeon</taxon>
    </lineage>
</organism>
<keyword evidence="3" id="KW-0964">Secreted</keyword>
<keyword evidence="7" id="KW-1185">Reference proteome</keyword>
<dbReference type="PANTHER" id="PTHR21066">
    <property type="entry name" value="ODORANT-BINDING PROTEIN 59A-RELATED"/>
    <property type="match status" value="1"/>
</dbReference>
<evidence type="ECO:0000256" key="2">
    <source>
        <dbReference type="ARBA" id="ARBA00008098"/>
    </source>
</evidence>
<evidence type="ECO:0000256" key="5">
    <source>
        <dbReference type="SAM" id="SignalP"/>
    </source>
</evidence>
<dbReference type="Proteomes" id="UP000494165">
    <property type="component" value="Unassembled WGS sequence"/>
</dbReference>
<protein>
    <submittedName>
        <fullName evidence="6">Uncharacterized protein</fullName>
    </submittedName>
</protein>
<dbReference type="SUPFAM" id="SSF47565">
    <property type="entry name" value="Insect pheromone/odorant-binding proteins"/>
    <property type="match status" value="1"/>
</dbReference>
<reference evidence="6 7" key="1">
    <citation type="submission" date="2020-04" db="EMBL/GenBank/DDBJ databases">
        <authorList>
            <person name="Alioto T."/>
            <person name="Alioto T."/>
            <person name="Gomez Garrido J."/>
        </authorList>
    </citation>
    <scope>NUCLEOTIDE SEQUENCE [LARGE SCALE GENOMIC DNA]</scope>
</reference>
<comment type="subcellular location">
    <subcellularLocation>
        <location evidence="1">Secreted</location>
    </subcellularLocation>
</comment>
<dbReference type="InterPro" id="IPR036728">
    <property type="entry name" value="PBP_GOBP_sf"/>
</dbReference>
<dbReference type="InterPro" id="IPR052295">
    <property type="entry name" value="Odorant-binding_protein"/>
</dbReference>
<feature type="region of interest" description="Disordered" evidence="4">
    <location>
        <begin position="69"/>
        <end position="95"/>
    </location>
</feature>
<feature type="chain" id="PRO_5035949824" evidence="5">
    <location>
        <begin position="22"/>
        <end position="256"/>
    </location>
</feature>
<dbReference type="Gene3D" id="1.10.238.270">
    <property type="match status" value="1"/>
</dbReference>
<evidence type="ECO:0000256" key="4">
    <source>
        <dbReference type="SAM" id="MobiDB-lite"/>
    </source>
</evidence>
<dbReference type="EMBL" id="CADEPI010000067">
    <property type="protein sequence ID" value="CAB3371969.1"/>
    <property type="molecule type" value="Genomic_DNA"/>
</dbReference>